<dbReference type="AlphaFoldDB" id="A0A4Y2H0M5"/>
<gene>
    <name evidence="2" type="ORF">AVEN_124717_1</name>
</gene>
<protein>
    <submittedName>
        <fullName evidence="2">Uncharacterized protein</fullName>
    </submittedName>
</protein>
<evidence type="ECO:0000256" key="1">
    <source>
        <dbReference type="SAM" id="MobiDB-lite"/>
    </source>
</evidence>
<proteinExistence type="predicted"/>
<organism evidence="2 3">
    <name type="scientific">Araneus ventricosus</name>
    <name type="common">Orbweaver spider</name>
    <name type="synonym">Epeira ventricosa</name>
    <dbReference type="NCBI Taxonomy" id="182803"/>
    <lineage>
        <taxon>Eukaryota</taxon>
        <taxon>Metazoa</taxon>
        <taxon>Ecdysozoa</taxon>
        <taxon>Arthropoda</taxon>
        <taxon>Chelicerata</taxon>
        <taxon>Arachnida</taxon>
        <taxon>Araneae</taxon>
        <taxon>Araneomorphae</taxon>
        <taxon>Entelegynae</taxon>
        <taxon>Araneoidea</taxon>
        <taxon>Araneidae</taxon>
        <taxon>Araneus</taxon>
    </lineage>
</organism>
<dbReference type="EMBL" id="BGPR01001637">
    <property type="protein sequence ID" value="GBM58506.1"/>
    <property type="molecule type" value="Genomic_DNA"/>
</dbReference>
<dbReference type="Proteomes" id="UP000499080">
    <property type="component" value="Unassembled WGS sequence"/>
</dbReference>
<feature type="compositionally biased region" description="Basic and acidic residues" evidence="1">
    <location>
        <begin position="1"/>
        <end position="10"/>
    </location>
</feature>
<keyword evidence="3" id="KW-1185">Reference proteome</keyword>
<name>A0A4Y2H0M5_ARAVE</name>
<feature type="region of interest" description="Disordered" evidence="1">
    <location>
        <begin position="1"/>
        <end position="27"/>
    </location>
</feature>
<evidence type="ECO:0000313" key="3">
    <source>
        <dbReference type="Proteomes" id="UP000499080"/>
    </source>
</evidence>
<accession>A0A4Y2H0M5</accession>
<reference evidence="2 3" key="1">
    <citation type="journal article" date="2019" name="Sci. Rep.">
        <title>Orb-weaving spider Araneus ventricosus genome elucidates the spidroin gene catalogue.</title>
        <authorList>
            <person name="Kono N."/>
            <person name="Nakamura H."/>
            <person name="Ohtoshi R."/>
            <person name="Moran D.A.P."/>
            <person name="Shinohara A."/>
            <person name="Yoshida Y."/>
            <person name="Fujiwara M."/>
            <person name="Mori M."/>
            <person name="Tomita M."/>
            <person name="Arakawa K."/>
        </authorList>
    </citation>
    <scope>NUCLEOTIDE SEQUENCE [LARGE SCALE GENOMIC DNA]</scope>
</reference>
<sequence>MKRAGGERLGFKNTPRGSSRRAWRTGGRNYLVQHASQHANPSRPDGQVHAASGVGGRCPFPVVATDLSWGSFRFRVALGLDIGPSVEWSDHSIEFHFHPHFLLESFALNSERKVSALKAGRAT</sequence>
<comment type="caution">
    <text evidence="2">The sequence shown here is derived from an EMBL/GenBank/DDBJ whole genome shotgun (WGS) entry which is preliminary data.</text>
</comment>
<evidence type="ECO:0000313" key="2">
    <source>
        <dbReference type="EMBL" id="GBM58506.1"/>
    </source>
</evidence>